<keyword evidence="1" id="KW-1133">Transmembrane helix</keyword>
<proteinExistence type="predicted"/>
<organism evidence="2 3">
    <name type="scientific">Choiromyces venosus 120613-1</name>
    <dbReference type="NCBI Taxonomy" id="1336337"/>
    <lineage>
        <taxon>Eukaryota</taxon>
        <taxon>Fungi</taxon>
        <taxon>Dikarya</taxon>
        <taxon>Ascomycota</taxon>
        <taxon>Pezizomycotina</taxon>
        <taxon>Pezizomycetes</taxon>
        <taxon>Pezizales</taxon>
        <taxon>Tuberaceae</taxon>
        <taxon>Choiromyces</taxon>
    </lineage>
</organism>
<gene>
    <name evidence="2" type="ORF">L873DRAFT_1798166</name>
</gene>
<evidence type="ECO:0000313" key="3">
    <source>
        <dbReference type="Proteomes" id="UP000276215"/>
    </source>
</evidence>
<dbReference type="AlphaFoldDB" id="A0A3N4K3N2"/>
<feature type="transmembrane region" description="Helical" evidence="1">
    <location>
        <begin position="20"/>
        <end position="41"/>
    </location>
</feature>
<name>A0A3N4K3N2_9PEZI</name>
<dbReference type="Proteomes" id="UP000276215">
    <property type="component" value="Unassembled WGS sequence"/>
</dbReference>
<evidence type="ECO:0000313" key="2">
    <source>
        <dbReference type="EMBL" id="RPB05174.1"/>
    </source>
</evidence>
<keyword evidence="1" id="KW-0812">Transmembrane</keyword>
<evidence type="ECO:0000256" key="1">
    <source>
        <dbReference type="SAM" id="Phobius"/>
    </source>
</evidence>
<reference evidence="2 3" key="1">
    <citation type="journal article" date="2018" name="Nat. Ecol. Evol.">
        <title>Pezizomycetes genomes reveal the molecular basis of ectomycorrhizal truffle lifestyle.</title>
        <authorList>
            <person name="Murat C."/>
            <person name="Payen T."/>
            <person name="Noel B."/>
            <person name="Kuo A."/>
            <person name="Morin E."/>
            <person name="Chen J."/>
            <person name="Kohler A."/>
            <person name="Krizsan K."/>
            <person name="Balestrini R."/>
            <person name="Da Silva C."/>
            <person name="Montanini B."/>
            <person name="Hainaut M."/>
            <person name="Levati E."/>
            <person name="Barry K.W."/>
            <person name="Belfiori B."/>
            <person name="Cichocki N."/>
            <person name="Clum A."/>
            <person name="Dockter R.B."/>
            <person name="Fauchery L."/>
            <person name="Guy J."/>
            <person name="Iotti M."/>
            <person name="Le Tacon F."/>
            <person name="Lindquist E.A."/>
            <person name="Lipzen A."/>
            <person name="Malagnac F."/>
            <person name="Mello A."/>
            <person name="Molinier V."/>
            <person name="Miyauchi S."/>
            <person name="Poulain J."/>
            <person name="Riccioni C."/>
            <person name="Rubini A."/>
            <person name="Sitrit Y."/>
            <person name="Splivallo R."/>
            <person name="Traeger S."/>
            <person name="Wang M."/>
            <person name="Zifcakova L."/>
            <person name="Wipf D."/>
            <person name="Zambonelli A."/>
            <person name="Paolocci F."/>
            <person name="Nowrousian M."/>
            <person name="Ottonello S."/>
            <person name="Baldrian P."/>
            <person name="Spatafora J.W."/>
            <person name="Henrissat B."/>
            <person name="Nagy L.G."/>
            <person name="Aury J.M."/>
            <person name="Wincker P."/>
            <person name="Grigoriev I.V."/>
            <person name="Bonfante P."/>
            <person name="Martin F.M."/>
        </authorList>
    </citation>
    <scope>NUCLEOTIDE SEQUENCE [LARGE SCALE GENOMIC DNA]</scope>
    <source>
        <strain evidence="2 3">120613-1</strain>
    </source>
</reference>
<keyword evidence="1" id="KW-0472">Membrane</keyword>
<keyword evidence="3" id="KW-1185">Reference proteome</keyword>
<sequence>MRFLISTRYHLPTTNSPPPFLPSLLTTFYFLLPGITLNTTIYDTIITYRLATLYLT</sequence>
<protein>
    <submittedName>
        <fullName evidence="2">Uncharacterized protein</fullName>
    </submittedName>
</protein>
<dbReference type="EMBL" id="ML120354">
    <property type="protein sequence ID" value="RPB05174.1"/>
    <property type="molecule type" value="Genomic_DNA"/>
</dbReference>
<accession>A0A3N4K3N2</accession>